<dbReference type="GO" id="GO:0004499">
    <property type="term" value="F:N,N-dimethylaniline monooxygenase activity"/>
    <property type="evidence" value="ECO:0007669"/>
    <property type="project" value="InterPro"/>
</dbReference>
<dbReference type="GO" id="GO:0050660">
    <property type="term" value="F:flavin adenine dinucleotide binding"/>
    <property type="evidence" value="ECO:0007669"/>
    <property type="project" value="InterPro"/>
</dbReference>
<dbReference type="AlphaFoldDB" id="A0A438IJ00"/>
<dbReference type="SUPFAM" id="SSF51905">
    <property type="entry name" value="FAD/NAD(P)-binding domain"/>
    <property type="match status" value="2"/>
</dbReference>
<dbReference type="PIRSF" id="PIRSF000332">
    <property type="entry name" value="FMO"/>
    <property type="match status" value="1"/>
</dbReference>
<dbReference type="InterPro" id="IPR050346">
    <property type="entry name" value="FMO-like"/>
</dbReference>
<reference evidence="7 8" key="1">
    <citation type="journal article" date="2018" name="PLoS Genet.">
        <title>Population sequencing reveals clonal diversity and ancestral inbreeding in the grapevine cultivar Chardonnay.</title>
        <authorList>
            <person name="Roach M.J."/>
            <person name="Johnson D.L."/>
            <person name="Bohlmann J."/>
            <person name="van Vuuren H.J."/>
            <person name="Jones S.J."/>
            <person name="Pretorius I.S."/>
            <person name="Schmidt S.A."/>
            <person name="Borneman A.R."/>
        </authorList>
    </citation>
    <scope>NUCLEOTIDE SEQUENCE [LARGE SCALE GENOMIC DNA]</scope>
    <source>
        <strain evidence="8">cv. Chardonnay</strain>
        <tissue evidence="7">Leaf</tissue>
    </source>
</reference>
<gene>
    <name evidence="7" type="primary">FMO1_5</name>
    <name evidence="7" type="ORF">CK203_020466</name>
</gene>
<dbReference type="InterPro" id="IPR020946">
    <property type="entry name" value="Flavin_mOase-like"/>
</dbReference>
<dbReference type="InterPro" id="IPR000960">
    <property type="entry name" value="Flavin_mOase"/>
</dbReference>
<evidence type="ECO:0000256" key="3">
    <source>
        <dbReference type="ARBA" id="ARBA00022827"/>
    </source>
</evidence>
<dbReference type="EC" id="1.-.-.-" evidence="6"/>
<dbReference type="PROSITE" id="PS51257">
    <property type="entry name" value="PROKAR_LIPOPROTEIN"/>
    <property type="match status" value="1"/>
</dbReference>
<sequence length="517" mass="58782">MERKVGIIGAGISGLLACKYTLSKGYTPVVFESRSSIGGVWTKTLETTKLQTPKPIFQFSDFPWPSSVVEDFPSHSQVLDYLQSYAHHFGLLRHIKFNSKVLSIAYEGPPEEEMQAWELWGGAGEPFGSKGKWNLTVNDTHNLSTEVYQVDFLILCIGRFSDVPNVPEFPAGKGPEMFHGKVIHSMEYAAMDFERAAEFIKGKRTTVVGFQKHALDIAMECSTANGEEHPCRVLYKTEHWTVPDFQPWGVHLALLYLNRFSELLIHKPGEGFLLSLLATILSPVRWGFSKFVESYIKRKLSLEKFGMVPKHSFLNQISSCLISIVPEGFYDRVEKGSILLKKAPKFGFCKEGIVVDGESTPLETDLVILATGFKGDEKLKDIFVSPTFRDYIVGSPTASLPLYRECIHPRIPQLAVIGFSESVSNLYTSEMRCRWVAELLDGRFKLPSIKEMEKDAERWDKYMKQYSGEYYRRSCIGSVHIWYNDQLCKDMGWNPKRKKGFIPELFEPYGPMDYCPS</sequence>
<dbReference type="Proteomes" id="UP000288805">
    <property type="component" value="Unassembled WGS sequence"/>
</dbReference>
<comment type="caution">
    <text evidence="7">The sequence shown here is derived from an EMBL/GenBank/DDBJ whole genome shotgun (WGS) entry which is preliminary data.</text>
</comment>
<evidence type="ECO:0000256" key="4">
    <source>
        <dbReference type="ARBA" id="ARBA00022857"/>
    </source>
</evidence>
<keyword evidence="4" id="KW-0521">NADP</keyword>
<keyword evidence="3 6" id="KW-0274">FAD</keyword>
<name>A0A438IJ00_VITVI</name>
<organism evidence="7 8">
    <name type="scientific">Vitis vinifera</name>
    <name type="common">Grape</name>
    <dbReference type="NCBI Taxonomy" id="29760"/>
    <lineage>
        <taxon>Eukaryota</taxon>
        <taxon>Viridiplantae</taxon>
        <taxon>Streptophyta</taxon>
        <taxon>Embryophyta</taxon>
        <taxon>Tracheophyta</taxon>
        <taxon>Spermatophyta</taxon>
        <taxon>Magnoliopsida</taxon>
        <taxon>eudicotyledons</taxon>
        <taxon>Gunneridae</taxon>
        <taxon>Pentapetalae</taxon>
        <taxon>rosids</taxon>
        <taxon>Vitales</taxon>
        <taxon>Vitaceae</taxon>
        <taxon>Viteae</taxon>
        <taxon>Vitis</taxon>
    </lineage>
</organism>
<dbReference type="InterPro" id="IPR036188">
    <property type="entry name" value="FAD/NAD-bd_sf"/>
</dbReference>
<dbReference type="FunFam" id="3.50.50.60:FF:000440">
    <property type="entry name" value="Flavin-containing monooxygenase"/>
    <property type="match status" value="1"/>
</dbReference>
<accession>A0A438IJ00</accession>
<keyword evidence="5 6" id="KW-0560">Oxidoreductase</keyword>
<comment type="cofactor">
    <cofactor evidence="6">
        <name>FAD</name>
        <dbReference type="ChEBI" id="CHEBI:57692"/>
    </cofactor>
</comment>
<evidence type="ECO:0000313" key="7">
    <source>
        <dbReference type="EMBL" id="RVW96660.1"/>
    </source>
</evidence>
<evidence type="ECO:0000313" key="8">
    <source>
        <dbReference type="Proteomes" id="UP000288805"/>
    </source>
</evidence>
<evidence type="ECO:0000256" key="1">
    <source>
        <dbReference type="ARBA" id="ARBA00009183"/>
    </source>
</evidence>
<evidence type="ECO:0000256" key="6">
    <source>
        <dbReference type="RuleBase" id="RU361177"/>
    </source>
</evidence>
<keyword evidence="2 6" id="KW-0285">Flavoprotein</keyword>
<proteinExistence type="inferred from homology"/>
<dbReference type="Gene3D" id="3.50.50.60">
    <property type="entry name" value="FAD/NAD(P)-binding domain"/>
    <property type="match status" value="3"/>
</dbReference>
<dbReference type="GO" id="GO:0050661">
    <property type="term" value="F:NADP binding"/>
    <property type="evidence" value="ECO:0007669"/>
    <property type="project" value="InterPro"/>
</dbReference>
<evidence type="ECO:0000256" key="5">
    <source>
        <dbReference type="ARBA" id="ARBA00023002"/>
    </source>
</evidence>
<dbReference type="FunFam" id="3.50.50.60:FF:000169">
    <property type="entry name" value="Flavin-containing monooxygenase"/>
    <property type="match status" value="1"/>
</dbReference>
<dbReference type="EMBL" id="QGNW01000106">
    <property type="protein sequence ID" value="RVW96660.1"/>
    <property type="molecule type" value="Genomic_DNA"/>
</dbReference>
<protein>
    <recommendedName>
        <fullName evidence="6">Flavin-containing monooxygenase</fullName>
        <ecNumber evidence="6">1.-.-.-</ecNumber>
    </recommendedName>
</protein>
<dbReference type="PANTHER" id="PTHR23023">
    <property type="entry name" value="DIMETHYLANILINE MONOOXYGENASE"/>
    <property type="match status" value="1"/>
</dbReference>
<dbReference type="Pfam" id="PF00743">
    <property type="entry name" value="FMO-like"/>
    <property type="match status" value="1"/>
</dbReference>
<keyword evidence="6 7" id="KW-0503">Monooxygenase</keyword>
<dbReference type="FunFam" id="3.50.50.60:FF:000403">
    <property type="entry name" value="Flavin-containing monooxygenase"/>
    <property type="match status" value="1"/>
</dbReference>
<evidence type="ECO:0000256" key="2">
    <source>
        <dbReference type="ARBA" id="ARBA00022630"/>
    </source>
</evidence>
<comment type="similarity">
    <text evidence="1 6">Belongs to the FMO family.</text>
</comment>